<keyword evidence="12" id="KW-0325">Glycoprotein</keyword>
<dbReference type="Gene3D" id="3.40.50.200">
    <property type="entry name" value="Peptidase S8/S53 domain"/>
    <property type="match status" value="1"/>
</dbReference>
<feature type="active site" description="Charge relay system" evidence="13 14">
    <location>
        <position position="250"/>
    </location>
</feature>
<dbReference type="InterPro" id="IPR015500">
    <property type="entry name" value="Peptidase_S8_subtilisin-rel"/>
</dbReference>
<organism evidence="18 19">
    <name type="scientific">Lichtheimia corymbifera JMRC:FSU:9682</name>
    <dbReference type="NCBI Taxonomy" id="1263082"/>
    <lineage>
        <taxon>Eukaryota</taxon>
        <taxon>Fungi</taxon>
        <taxon>Fungi incertae sedis</taxon>
        <taxon>Mucoromycota</taxon>
        <taxon>Mucoromycotina</taxon>
        <taxon>Mucoromycetes</taxon>
        <taxon>Mucorales</taxon>
        <taxon>Lichtheimiaceae</taxon>
        <taxon>Lichtheimia</taxon>
    </lineage>
</organism>
<sequence length="857" mass="93555">MKASATLVLVAGFLAASCLGSSQPVKRSPDRRYYTLHIPSSEAHLAVQAADALGVQYEGPVGELTTYYLVSTLDHEQLYKRDQAVAAATAAVHDPILEAFHAHKERRWLGKRDTENNDWWDRVHAMDAQVPRQRVKRAVLPEHHVKREPPFVEINQGKLTLEDAQETLGIQDPGFPRQWHLVNQENVGNDINVTGVWKQGITGEGSIVAILDDGLDYESHDLQDNFFAEGSYDFNDHVDLPKPKLFDDTHGTRCAGQIAAVKNDVCGIGIAYDAKVAGVRILSAEITDSDEAAALNYKYQENQIFSCSWGPPDNGETMEAPTGILAEAFVNGIKNGRDGKGSIYVFATGNGAISGDNCNFDGYTNSIYTITVGALDHTNSHPPYSESCSAQMVVAYSSGGGEFIYTTNVGENVCSDRHGGTSAAAPTAAGIFALVLSVRPELTWRDLQHLCVQTAIPVDLEDEDWKELPSGRKYNHKFGYGKLDAYAIVEAAKTFEHVNEQTYLELPVDVGGKIIPESTQVKKVPLKSTIKVTQDMVKNAGLKRLEHVTATVNIEHKRRGDIVITLQSPNNVESELATMRPGDKSPDGIRNWKFMSVKHWDEDPLGDWSLLVYDVTHPESNGTMLNWTLTLWGEMDPEFEGEPVHAPLAEHNTTVSDHHSTIVSSASATSTTTSEHVPARPTRLKSTTTATPATTTTTTATTTTTTSSSTTTEEEEEEEDEDTTTSTTTTTATAENDSTDTQTSTPESISPAADAAKQEDEDEDDSTSQSPGSGSTVVYALVGTGAIVALATGLYVQKRKSWQPPAGSETERHRQAASDYEFSVLRRSEEDEAEDDDITSDRHALLPDNDPSRRNRS</sequence>
<dbReference type="FunFam" id="3.40.50.200:FF:000005">
    <property type="entry name" value="Proprotein convertase subtilisin/kexin type 7"/>
    <property type="match status" value="1"/>
</dbReference>
<keyword evidence="4" id="KW-0812">Transmembrane</keyword>
<dbReference type="GO" id="GO:0016485">
    <property type="term" value="P:protein processing"/>
    <property type="evidence" value="ECO:0007669"/>
    <property type="project" value="EnsemblFungi"/>
</dbReference>
<keyword evidence="7 14" id="KW-0720">Serine protease</keyword>
<evidence type="ECO:0000256" key="6">
    <source>
        <dbReference type="ARBA" id="ARBA00022801"/>
    </source>
</evidence>
<evidence type="ECO:0000256" key="9">
    <source>
        <dbReference type="ARBA" id="ARBA00022989"/>
    </source>
</evidence>
<dbReference type="PRINTS" id="PR00723">
    <property type="entry name" value="SUBTILISIN"/>
</dbReference>
<dbReference type="STRING" id="1263082.A0A068S2W8"/>
<dbReference type="InterPro" id="IPR008979">
    <property type="entry name" value="Galactose-bd-like_sf"/>
</dbReference>
<dbReference type="InterPro" id="IPR034182">
    <property type="entry name" value="Kexin/furin"/>
</dbReference>
<dbReference type="Gene3D" id="2.60.120.260">
    <property type="entry name" value="Galactose-binding domain-like"/>
    <property type="match status" value="1"/>
</dbReference>
<comment type="similarity">
    <text evidence="2">Belongs to the peptidase S8 family. Furin subfamily.</text>
</comment>
<dbReference type="OrthoDB" id="300641at2759"/>
<keyword evidence="5 16" id="KW-0732">Signal</keyword>
<dbReference type="PROSITE" id="PS00138">
    <property type="entry name" value="SUBTILASE_SER"/>
    <property type="match status" value="1"/>
</dbReference>
<dbReference type="SUPFAM" id="SSF52743">
    <property type="entry name" value="Subtilisin-like"/>
    <property type="match status" value="1"/>
</dbReference>
<dbReference type="PROSITE" id="PS51892">
    <property type="entry name" value="SUBTILASE"/>
    <property type="match status" value="1"/>
</dbReference>
<dbReference type="CDD" id="cd04059">
    <property type="entry name" value="Peptidases_S8_Protein_convertases_Kexins_Furin-like"/>
    <property type="match status" value="1"/>
</dbReference>
<dbReference type="GO" id="GO:0004252">
    <property type="term" value="F:serine-type endopeptidase activity"/>
    <property type="evidence" value="ECO:0007669"/>
    <property type="project" value="UniProtKB-UniRule"/>
</dbReference>
<dbReference type="AlphaFoldDB" id="A0A068S2W8"/>
<evidence type="ECO:0000256" key="2">
    <source>
        <dbReference type="ARBA" id="ARBA00005325"/>
    </source>
</evidence>
<evidence type="ECO:0000256" key="8">
    <source>
        <dbReference type="ARBA" id="ARBA00022837"/>
    </source>
</evidence>
<keyword evidence="8" id="KW-0106">Calcium</keyword>
<feature type="compositionally biased region" description="Acidic residues" evidence="15">
    <location>
        <begin position="712"/>
        <end position="723"/>
    </location>
</feature>
<dbReference type="GO" id="GO:0007323">
    <property type="term" value="P:peptide pheromone maturation"/>
    <property type="evidence" value="ECO:0007669"/>
    <property type="project" value="EnsemblFungi"/>
</dbReference>
<evidence type="ECO:0000256" key="10">
    <source>
        <dbReference type="ARBA" id="ARBA00023136"/>
    </source>
</evidence>
<dbReference type="VEuPathDB" id="FungiDB:LCOR_07277.1"/>
<dbReference type="InterPro" id="IPR022398">
    <property type="entry name" value="Peptidase_S8_His-AS"/>
</dbReference>
<evidence type="ECO:0000256" key="1">
    <source>
        <dbReference type="ARBA" id="ARBA00004370"/>
    </source>
</evidence>
<evidence type="ECO:0000256" key="4">
    <source>
        <dbReference type="ARBA" id="ARBA00022692"/>
    </source>
</evidence>
<dbReference type="Proteomes" id="UP000027586">
    <property type="component" value="Unassembled WGS sequence"/>
</dbReference>
<dbReference type="InterPro" id="IPR002884">
    <property type="entry name" value="P_dom"/>
</dbReference>
<dbReference type="InterPro" id="IPR023828">
    <property type="entry name" value="Peptidase_S8_Ser-AS"/>
</dbReference>
<dbReference type="GO" id="GO:0000139">
    <property type="term" value="C:Golgi membrane"/>
    <property type="evidence" value="ECO:0007669"/>
    <property type="project" value="TreeGrafter"/>
</dbReference>
<proteinExistence type="inferred from homology"/>
<feature type="compositionally biased region" description="Low complexity" evidence="15">
    <location>
        <begin position="724"/>
        <end position="741"/>
    </location>
</feature>
<evidence type="ECO:0000256" key="12">
    <source>
        <dbReference type="ARBA" id="ARBA00023180"/>
    </source>
</evidence>
<evidence type="ECO:0000256" key="15">
    <source>
        <dbReference type="SAM" id="MobiDB-lite"/>
    </source>
</evidence>
<dbReference type="PANTHER" id="PTHR42884">
    <property type="entry name" value="PROPROTEIN CONVERTASE SUBTILISIN/KEXIN-RELATED"/>
    <property type="match status" value="1"/>
</dbReference>
<dbReference type="Pfam" id="PF01483">
    <property type="entry name" value="P_proprotein"/>
    <property type="match status" value="1"/>
</dbReference>
<dbReference type="PROSITE" id="PS51829">
    <property type="entry name" value="P_HOMO_B"/>
    <property type="match status" value="1"/>
</dbReference>
<evidence type="ECO:0000256" key="13">
    <source>
        <dbReference type="PIRSR" id="PIRSR615500-1"/>
    </source>
</evidence>
<feature type="region of interest" description="Disordered" evidence="15">
    <location>
        <begin position="653"/>
        <end position="774"/>
    </location>
</feature>
<evidence type="ECO:0000313" key="19">
    <source>
        <dbReference type="Proteomes" id="UP000027586"/>
    </source>
</evidence>
<feature type="compositionally biased region" description="Basic and acidic residues" evidence="15">
    <location>
        <begin position="839"/>
        <end position="857"/>
    </location>
</feature>
<gene>
    <name evidence="18" type="ORF">LCOR_07277.1</name>
</gene>
<dbReference type="GO" id="GO:0005802">
    <property type="term" value="C:trans-Golgi network"/>
    <property type="evidence" value="ECO:0007669"/>
    <property type="project" value="EnsemblFungi"/>
</dbReference>
<evidence type="ECO:0000256" key="7">
    <source>
        <dbReference type="ARBA" id="ARBA00022825"/>
    </source>
</evidence>
<dbReference type="InterPro" id="IPR000209">
    <property type="entry name" value="Peptidase_S8/S53_dom"/>
</dbReference>
<keyword evidence="19" id="KW-1185">Reference proteome</keyword>
<feature type="compositionally biased region" description="Low complexity" evidence="15">
    <location>
        <begin position="686"/>
        <end position="711"/>
    </location>
</feature>
<protein>
    <submittedName>
        <fullName evidence="18">Probable kex2-endoproteinase of late golgicompartment</fullName>
    </submittedName>
</protein>
<keyword evidence="9" id="KW-1133">Transmembrane helix</keyword>
<dbReference type="PANTHER" id="PTHR42884:SF14">
    <property type="entry name" value="NEUROENDOCRINE CONVERTASE 1"/>
    <property type="match status" value="1"/>
</dbReference>
<name>A0A068S2W8_9FUNG</name>
<evidence type="ECO:0000256" key="11">
    <source>
        <dbReference type="ARBA" id="ARBA00023145"/>
    </source>
</evidence>
<evidence type="ECO:0000259" key="17">
    <source>
        <dbReference type="PROSITE" id="PS51829"/>
    </source>
</evidence>
<comment type="caution">
    <text evidence="18">The sequence shown here is derived from an EMBL/GenBank/DDBJ whole genome shotgun (WGS) entry which is preliminary data.</text>
</comment>
<feature type="compositionally biased region" description="Low complexity" evidence="15">
    <location>
        <begin position="661"/>
        <end position="674"/>
    </location>
</feature>
<dbReference type="FunFam" id="2.60.120.260:FF:000026">
    <property type="entry name" value="proprotein convertase subtilisin/kexin type 7"/>
    <property type="match status" value="1"/>
</dbReference>
<feature type="signal peptide" evidence="16">
    <location>
        <begin position="1"/>
        <end position="20"/>
    </location>
</feature>
<keyword evidence="11" id="KW-0865">Zymogen</keyword>
<keyword evidence="10" id="KW-0472">Membrane</keyword>
<feature type="region of interest" description="Disordered" evidence="15">
    <location>
        <begin position="803"/>
        <end position="857"/>
    </location>
</feature>
<dbReference type="PROSITE" id="PS00137">
    <property type="entry name" value="SUBTILASE_HIS"/>
    <property type="match status" value="1"/>
</dbReference>
<comment type="subcellular location">
    <subcellularLocation>
        <location evidence="1">Membrane</location>
    </subcellularLocation>
</comment>
<feature type="active site" description="Charge relay system" evidence="13 14">
    <location>
        <position position="212"/>
    </location>
</feature>
<accession>A0A068S2W8</accession>
<feature type="domain" description="P/Homo B" evidence="17">
    <location>
        <begin position="498"/>
        <end position="637"/>
    </location>
</feature>
<dbReference type="Pfam" id="PF00082">
    <property type="entry name" value="Peptidase_S8"/>
    <property type="match status" value="1"/>
</dbReference>
<feature type="active site" description="Charge relay system" evidence="13 14">
    <location>
        <position position="422"/>
    </location>
</feature>
<dbReference type="EMBL" id="CBTN010000035">
    <property type="protein sequence ID" value="CDH56202.1"/>
    <property type="molecule type" value="Genomic_DNA"/>
</dbReference>
<keyword evidence="3 14" id="KW-0645">Protease</keyword>
<evidence type="ECO:0000256" key="5">
    <source>
        <dbReference type="ARBA" id="ARBA00022729"/>
    </source>
</evidence>
<dbReference type="SUPFAM" id="SSF49785">
    <property type="entry name" value="Galactose-binding domain-like"/>
    <property type="match status" value="1"/>
</dbReference>
<evidence type="ECO:0000313" key="18">
    <source>
        <dbReference type="EMBL" id="CDH56202.1"/>
    </source>
</evidence>
<feature type="chain" id="PRO_5001652848" evidence="16">
    <location>
        <begin position="21"/>
        <end position="857"/>
    </location>
</feature>
<evidence type="ECO:0000256" key="14">
    <source>
        <dbReference type="PROSITE-ProRule" id="PRU01240"/>
    </source>
</evidence>
<evidence type="ECO:0000256" key="16">
    <source>
        <dbReference type="SAM" id="SignalP"/>
    </source>
</evidence>
<reference evidence="18" key="1">
    <citation type="submission" date="2013-08" db="EMBL/GenBank/DDBJ databases">
        <title>Gene expansion shapes genome architecture in the human pathogen Lichtheimia corymbifera: an evolutionary genomics analysis in the ancient terrestrial Mucorales (Mucoromycotina).</title>
        <authorList>
            <person name="Schwartze V.U."/>
            <person name="Winter S."/>
            <person name="Shelest E."/>
            <person name="Marcet-Houben M."/>
            <person name="Horn F."/>
            <person name="Wehner S."/>
            <person name="Hoffmann K."/>
            <person name="Riege K."/>
            <person name="Sammeth M."/>
            <person name="Nowrousian M."/>
            <person name="Valiante V."/>
            <person name="Linde J."/>
            <person name="Jacobsen I.D."/>
            <person name="Marz M."/>
            <person name="Brakhage A.A."/>
            <person name="Gabaldon T."/>
            <person name="Bocker S."/>
            <person name="Voigt K."/>
        </authorList>
    </citation>
    <scope>NUCLEOTIDE SEQUENCE [LARGE SCALE GENOMIC DNA]</scope>
    <source>
        <strain evidence="18">FSU 9682</strain>
    </source>
</reference>
<evidence type="ECO:0000256" key="3">
    <source>
        <dbReference type="ARBA" id="ARBA00022670"/>
    </source>
</evidence>
<keyword evidence="6 14" id="KW-0378">Hydrolase</keyword>
<dbReference type="PROSITE" id="PS51257">
    <property type="entry name" value="PROKAR_LIPOPROTEIN"/>
    <property type="match status" value="1"/>
</dbReference>
<dbReference type="InterPro" id="IPR036852">
    <property type="entry name" value="Peptidase_S8/S53_dom_sf"/>
</dbReference>